<protein>
    <recommendedName>
        <fullName evidence="2">CCHC-type domain-containing protein</fullName>
    </recommendedName>
</protein>
<dbReference type="EMBL" id="KZ992791">
    <property type="protein sequence ID" value="RKP06935.1"/>
    <property type="molecule type" value="Genomic_DNA"/>
</dbReference>
<dbReference type="SUPFAM" id="SSF57756">
    <property type="entry name" value="Retrovirus zinc finger-like domains"/>
    <property type="match status" value="1"/>
</dbReference>
<proteinExistence type="predicted"/>
<dbReference type="OrthoDB" id="3863715at2759"/>
<keyword evidence="1" id="KW-0863">Zinc-finger</keyword>
<dbReference type="InterPro" id="IPR051714">
    <property type="entry name" value="Znf_CCHC_NABP"/>
</dbReference>
<evidence type="ECO:0000313" key="3">
    <source>
        <dbReference type="EMBL" id="RKP06935.1"/>
    </source>
</evidence>
<gene>
    <name evidence="3" type="ORF">THASP1DRAFT_7322</name>
</gene>
<dbReference type="Pfam" id="PF00098">
    <property type="entry name" value="zf-CCHC"/>
    <property type="match status" value="3"/>
</dbReference>
<keyword evidence="1" id="KW-0479">Metal-binding</keyword>
<dbReference type="Proteomes" id="UP000271241">
    <property type="component" value="Unassembled WGS sequence"/>
</dbReference>
<feature type="non-terminal residue" evidence="3">
    <location>
        <position position="77"/>
    </location>
</feature>
<dbReference type="AlphaFoldDB" id="A0A4P9XM44"/>
<organism evidence="3 4">
    <name type="scientific">Thamnocephalis sphaerospora</name>
    <dbReference type="NCBI Taxonomy" id="78915"/>
    <lineage>
        <taxon>Eukaryota</taxon>
        <taxon>Fungi</taxon>
        <taxon>Fungi incertae sedis</taxon>
        <taxon>Zoopagomycota</taxon>
        <taxon>Zoopagomycotina</taxon>
        <taxon>Zoopagomycetes</taxon>
        <taxon>Zoopagales</taxon>
        <taxon>Sigmoideomycetaceae</taxon>
        <taxon>Thamnocephalis</taxon>
    </lineage>
</organism>
<accession>A0A4P9XM44</accession>
<evidence type="ECO:0000313" key="4">
    <source>
        <dbReference type="Proteomes" id="UP000271241"/>
    </source>
</evidence>
<dbReference type="FunFam" id="4.10.60.10:FF:000034">
    <property type="entry name" value="Universal minicircle sequence binding protein (UMSBP), putative"/>
    <property type="match status" value="1"/>
</dbReference>
<dbReference type="STRING" id="78915.A0A4P9XM44"/>
<feature type="domain" description="CCHC-type" evidence="2">
    <location>
        <begin position="47"/>
        <end position="62"/>
    </location>
</feature>
<evidence type="ECO:0000259" key="2">
    <source>
        <dbReference type="PROSITE" id="PS50158"/>
    </source>
</evidence>
<feature type="domain" description="CCHC-type" evidence="2">
    <location>
        <begin position="20"/>
        <end position="36"/>
    </location>
</feature>
<name>A0A4P9XM44_9FUNG</name>
<feature type="non-terminal residue" evidence="3">
    <location>
        <position position="1"/>
    </location>
</feature>
<dbReference type="GO" id="GO:0008270">
    <property type="term" value="F:zinc ion binding"/>
    <property type="evidence" value="ECO:0007669"/>
    <property type="project" value="UniProtKB-KW"/>
</dbReference>
<dbReference type="SMART" id="SM00343">
    <property type="entry name" value="ZnF_C2HC"/>
    <property type="match status" value="3"/>
</dbReference>
<dbReference type="GO" id="GO:0003676">
    <property type="term" value="F:nucleic acid binding"/>
    <property type="evidence" value="ECO:0007669"/>
    <property type="project" value="InterPro"/>
</dbReference>
<dbReference type="InterPro" id="IPR001878">
    <property type="entry name" value="Znf_CCHC"/>
</dbReference>
<keyword evidence="1" id="KW-0862">Zinc</keyword>
<feature type="domain" description="CCHC-type" evidence="2">
    <location>
        <begin position="1"/>
        <end position="15"/>
    </location>
</feature>
<dbReference type="PANTHER" id="PTHR23002">
    <property type="entry name" value="ZINC FINGER CCHC DOMAIN CONTAINING PROTEIN"/>
    <property type="match status" value="1"/>
</dbReference>
<reference evidence="4" key="1">
    <citation type="journal article" date="2018" name="Nat. Microbiol.">
        <title>Leveraging single-cell genomics to expand the fungal tree of life.</title>
        <authorList>
            <person name="Ahrendt S.R."/>
            <person name="Quandt C.A."/>
            <person name="Ciobanu D."/>
            <person name="Clum A."/>
            <person name="Salamov A."/>
            <person name="Andreopoulos B."/>
            <person name="Cheng J.F."/>
            <person name="Woyke T."/>
            <person name="Pelin A."/>
            <person name="Henrissat B."/>
            <person name="Reynolds N.K."/>
            <person name="Benny G.L."/>
            <person name="Smith M.E."/>
            <person name="James T.Y."/>
            <person name="Grigoriev I.V."/>
        </authorList>
    </citation>
    <scope>NUCLEOTIDE SEQUENCE [LARGE SCALE GENOMIC DNA]</scope>
    <source>
        <strain evidence="4">RSA 1356</strain>
    </source>
</reference>
<dbReference type="InterPro" id="IPR036875">
    <property type="entry name" value="Znf_CCHC_sf"/>
</dbReference>
<dbReference type="PROSITE" id="PS50158">
    <property type="entry name" value="ZF_CCHC"/>
    <property type="match status" value="3"/>
</dbReference>
<evidence type="ECO:0000256" key="1">
    <source>
        <dbReference type="PROSITE-ProRule" id="PRU00047"/>
    </source>
</evidence>
<sequence>CYKCGGINHYARDCRAGGIKCYNCNEIGHISRDCQNAPVNDRPAKICYRCNEPGHIARNCPNEEAQDASYADADADG</sequence>
<dbReference type="Gene3D" id="4.10.60.10">
    <property type="entry name" value="Zinc finger, CCHC-type"/>
    <property type="match status" value="2"/>
</dbReference>
<keyword evidence="4" id="KW-1185">Reference proteome</keyword>